<protein>
    <submittedName>
        <fullName evidence="2">DNA-binding transcriptional regulator, MarR family</fullName>
    </submittedName>
</protein>
<feature type="domain" description="HTH marR-type" evidence="1">
    <location>
        <begin position="25"/>
        <end position="119"/>
    </location>
</feature>
<reference evidence="3" key="1">
    <citation type="submission" date="2016-10" db="EMBL/GenBank/DDBJ databases">
        <authorList>
            <person name="Varghese N."/>
            <person name="Submissions S."/>
        </authorList>
    </citation>
    <scope>NUCLEOTIDE SEQUENCE [LARGE SCALE GENOMIC DNA]</scope>
    <source>
        <strain evidence="3">DSM 22002</strain>
    </source>
</reference>
<keyword evidence="3" id="KW-1185">Reference proteome</keyword>
<dbReference type="RefSeq" id="WP_231945065.1">
    <property type="nucleotide sequence ID" value="NZ_LT629695.1"/>
</dbReference>
<dbReference type="EMBL" id="LT629695">
    <property type="protein sequence ID" value="SDH92697.1"/>
    <property type="molecule type" value="Genomic_DNA"/>
</dbReference>
<dbReference type="STRING" id="399736.SAMN04489720_2890"/>
<dbReference type="InterPro" id="IPR036390">
    <property type="entry name" value="WH_DNA-bd_sf"/>
</dbReference>
<dbReference type="GO" id="GO:0003700">
    <property type="term" value="F:DNA-binding transcription factor activity"/>
    <property type="evidence" value="ECO:0007669"/>
    <property type="project" value="InterPro"/>
</dbReference>
<name>A0A1G8GEH4_9MICO</name>
<gene>
    <name evidence="2" type="ORF">SAMN04489720_2890</name>
</gene>
<proteinExistence type="predicted"/>
<sequence>MTERRPSPVVALIASAGSWEARLTADLRDLGLTTRRLGLLAHLDALPDLSFSELARRTGITVQSAHTAVRQLAADGLVDDATAHAGARSALRLTERGRAALVEAQERVATLDAALAAEQPALAAALAAARPPTADTPIDADA</sequence>
<organism evidence="2 3">
    <name type="scientific">Agrococcus jejuensis</name>
    <dbReference type="NCBI Taxonomy" id="399736"/>
    <lineage>
        <taxon>Bacteria</taxon>
        <taxon>Bacillati</taxon>
        <taxon>Actinomycetota</taxon>
        <taxon>Actinomycetes</taxon>
        <taxon>Micrococcales</taxon>
        <taxon>Microbacteriaceae</taxon>
        <taxon>Agrococcus</taxon>
    </lineage>
</organism>
<dbReference type="InterPro" id="IPR000835">
    <property type="entry name" value="HTH_MarR-typ"/>
</dbReference>
<dbReference type="GO" id="GO:0003677">
    <property type="term" value="F:DNA binding"/>
    <property type="evidence" value="ECO:0007669"/>
    <property type="project" value="UniProtKB-KW"/>
</dbReference>
<keyword evidence="2" id="KW-0238">DNA-binding</keyword>
<accession>A0A1G8GEH4</accession>
<dbReference type="SMART" id="SM00347">
    <property type="entry name" value="HTH_MARR"/>
    <property type="match status" value="1"/>
</dbReference>
<dbReference type="InterPro" id="IPR036388">
    <property type="entry name" value="WH-like_DNA-bd_sf"/>
</dbReference>
<dbReference type="Pfam" id="PF12802">
    <property type="entry name" value="MarR_2"/>
    <property type="match status" value="1"/>
</dbReference>
<dbReference type="AlphaFoldDB" id="A0A1G8GEH4"/>
<evidence type="ECO:0000259" key="1">
    <source>
        <dbReference type="SMART" id="SM00347"/>
    </source>
</evidence>
<dbReference type="Proteomes" id="UP000198822">
    <property type="component" value="Chromosome I"/>
</dbReference>
<evidence type="ECO:0000313" key="3">
    <source>
        <dbReference type="Proteomes" id="UP000198822"/>
    </source>
</evidence>
<dbReference type="Gene3D" id="1.10.10.10">
    <property type="entry name" value="Winged helix-like DNA-binding domain superfamily/Winged helix DNA-binding domain"/>
    <property type="match status" value="1"/>
</dbReference>
<evidence type="ECO:0000313" key="2">
    <source>
        <dbReference type="EMBL" id="SDH92697.1"/>
    </source>
</evidence>
<dbReference type="SUPFAM" id="SSF46785">
    <property type="entry name" value="Winged helix' DNA-binding domain"/>
    <property type="match status" value="1"/>
</dbReference>